<reference evidence="2" key="2">
    <citation type="journal article" date="2018" name="Nat. Commun.">
        <title>Extreme sensitivity to ultraviolet light in the fungal pathogen causing white-nose syndrome of bats.</title>
        <authorList>
            <person name="Palmer J.M."/>
            <person name="Drees K.P."/>
            <person name="Foster J.T."/>
            <person name="Lindner D.L."/>
        </authorList>
    </citation>
    <scope>NUCLEOTIDE SEQUENCE [LARGE SCALE GENOMIC DNA]</scope>
    <source>
        <strain evidence="2">UAMH 10579</strain>
    </source>
</reference>
<sequence length="117" mass="13546">MKLEQTEALSGTGRSQPKFIDCNYCRTTVLVGARKLRGRGIGLFITWWKDLGDGRPADETWTDQIGLSTRPEKWRHVRYGTIPVVEAFEGQNARYLDFDEVMMRADWKELLRLSPIQ</sequence>
<evidence type="ECO:0000313" key="2">
    <source>
        <dbReference type="Proteomes" id="UP000091956"/>
    </source>
</evidence>
<protein>
    <submittedName>
        <fullName evidence="1">Uncharacterized protein</fullName>
    </submittedName>
</protein>
<organism evidence="1 2">
    <name type="scientific">Pseudogymnoascus verrucosus</name>
    <dbReference type="NCBI Taxonomy" id="342668"/>
    <lineage>
        <taxon>Eukaryota</taxon>
        <taxon>Fungi</taxon>
        <taxon>Dikarya</taxon>
        <taxon>Ascomycota</taxon>
        <taxon>Pezizomycotina</taxon>
        <taxon>Leotiomycetes</taxon>
        <taxon>Thelebolales</taxon>
        <taxon>Thelebolaceae</taxon>
        <taxon>Pseudogymnoascus</taxon>
    </lineage>
</organism>
<keyword evidence="2" id="KW-1185">Reference proteome</keyword>
<dbReference type="OrthoDB" id="3438825at2759"/>
<dbReference type="EMBL" id="KV460222">
    <property type="protein sequence ID" value="OBT97409.1"/>
    <property type="molecule type" value="Genomic_DNA"/>
</dbReference>
<dbReference type="GeneID" id="28837707"/>
<dbReference type="RefSeq" id="XP_018131142.1">
    <property type="nucleotide sequence ID" value="XM_018273796.2"/>
</dbReference>
<dbReference type="AlphaFoldDB" id="A0A1B8GNI8"/>
<name>A0A1B8GNI8_9PEZI</name>
<dbReference type="Proteomes" id="UP000091956">
    <property type="component" value="Unassembled WGS sequence"/>
</dbReference>
<gene>
    <name evidence="1" type="ORF">VE01_04321</name>
</gene>
<accession>A0A1B8GNI8</accession>
<evidence type="ECO:0000313" key="1">
    <source>
        <dbReference type="EMBL" id="OBT97409.1"/>
    </source>
</evidence>
<proteinExistence type="predicted"/>
<reference evidence="1 2" key="1">
    <citation type="submission" date="2016-03" db="EMBL/GenBank/DDBJ databases">
        <title>Comparative genomics of Pseudogymnoascus destructans, the fungus causing white-nose syndrome of bats.</title>
        <authorList>
            <person name="Palmer J.M."/>
            <person name="Drees K.P."/>
            <person name="Foster J.T."/>
            <person name="Lindner D.L."/>
        </authorList>
    </citation>
    <scope>NUCLEOTIDE SEQUENCE [LARGE SCALE GENOMIC DNA]</scope>
    <source>
        <strain evidence="1 2">UAMH 10579</strain>
    </source>
</reference>